<evidence type="ECO:0000313" key="3">
    <source>
        <dbReference type="Proteomes" id="UP000036410"/>
    </source>
</evidence>
<gene>
    <name evidence="2" type="ORF">AS52_03224</name>
</gene>
<feature type="transmembrane region" description="Helical" evidence="1">
    <location>
        <begin position="39"/>
        <end position="57"/>
    </location>
</feature>
<name>A0A806UAY8_PRIMG</name>
<feature type="transmembrane region" description="Helical" evidence="1">
    <location>
        <begin position="92"/>
        <end position="111"/>
    </location>
</feature>
<evidence type="ECO:0000313" key="2">
    <source>
        <dbReference type="EMBL" id="AKP78185.1"/>
    </source>
</evidence>
<reference evidence="2 3" key="1">
    <citation type="submission" date="2015-01" db="EMBL/GenBank/DDBJ databases">
        <title>Genome sequence of bacillus megaterium Q3.</title>
        <authorList>
            <person name="Wang Y."/>
            <person name="Luo K."/>
            <person name="Bai L."/>
            <person name="Luo F."/>
        </authorList>
    </citation>
    <scope>NUCLEOTIDE SEQUENCE [LARGE SCALE GENOMIC DNA]</scope>
    <source>
        <strain evidence="2 3">Q3</strain>
    </source>
</reference>
<dbReference type="Proteomes" id="UP000036410">
    <property type="component" value="Chromosome"/>
</dbReference>
<proteinExistence type="predicted"/>
<sequence>MYTVVKITLMFREFIISYSFMNKKRCYAMSDFFSGKEMSFILILTFSVYIFVWNVPLQATNAMMIYFILLFLYTVSKLLFSPQFRQFPLVKVLLAILFVLMLAEIIVAYSTHSIKITDLHHIFDYFSHMDLYS</sequence>
<organism evidence="2 3">
    <name type="scientific">Priestia megaterium Q3</name>
    <dbReference type="NCBI Taxonomy" id="1452722"/>
    <lineage>
        <taxon>Bacteria</taxon>
        <taxon>Bacillati</taxon>
        <taxon>Bacillota</taxon>
        <taxon>Bacilli</taxon>
        <taxon>Bacillales</taxon>
        <taxon>Bacillaceae</taxon>
        <taxon>Priestia</taxon>
    </lineage>
</organism>
<keyword evidence="1" id="KW-0812">Transmembrane</keyword>
<feature type="transmembrane region" description="Helical" evidence="1">
    <location>
        <begin position="63"/>
        <end position="80"/>
    </location>
</feature>
<keyword evidence="1" id="KW-1133">Transmembrane helix</keyword>
<protein>
    <submittedName>
        <fullName evidence="2">Uncharacterized protein</fullName>
    </submittedName>
</protein>
<dbReference type="AlphaFoldDB" id="A0A806UAY8"/>
<evidence type="ECO:0000256" key="1">
    <source>
        <dbReference type="SAM" id="Phobius"/>
    </source>
</evidence>
<dbReference type="EMBL" id="CP010586">
    <property type="protein sequence ID" value="AKP78185.1"/>
    <property type="molecule type" value="Genomic_DNA"/>
</dbReference>
<keyword evidence="1" id="KW-0472">Membrane</keyword>
<accession>A0A806UAY8</accession>